<reference evidence="1 2" key="1">
    <citation type="submission" date="2013-09" db="EMBL/GenBank/DDBJ databases">
        <title>Corchorus capsularis genome sequencing.</title>
        <authorList>
            <person name="Alam M."/>
            <person name="Haque M.S."/>
            <person name="Islam M.S."/>
            <person name="Emdad E.M."/>
            <person name="Islam M.M."/>
            <person name="Ahmed B."/>
            <person name="Halim A."/>
            <person name="Hossen Q.M.M."/>
            <person name="Hossain M.Z."/>
            <person name="Ahmed R."/>
            <person name="Khan M.M."/>
            <person name="Islam R."/>
            <person name="Rashid M.M."/>
            <person name="Khan S.A."/>
            <person name="Rahman M.S."/>
            <person name="Alam M."/>
        </authorList>
    </citation>
    <scope>NUCLEOTIDE SEQUENCE [LARGE SCALE GENOMIC DNA]</scope>
    <source>
        <strain evidence="2">cv. CVL-1</strain>
        <tissue evidence="1">Whole seedling</tissue>
    </source>
</reference>
<proteinExistence type="predicted"/>
<keyword evidence="2" id="KW-1185">Reference proteome</keyword>
<sequence>MTGTDELGGARVGDLRAAT</sequence>
<protein>
    <submittedName>
        <fullName evidence="1">Uncharacterized protein</fullName>
    </submittedName>
</protein>
<comment type="caution">
    <text evidence="1">The sequence shown here is derived from an EMBL/GenBank/DDBJ whole genome shotgun (WGS) entry which is preliminary data.</text>
</comment>
<name>A0A1R3IDX5_COCAP</name>
<evidence type="ECO:0000313" key="1">
    <source>
        <dbReference type="EMBL" id="OMO80789.1"/>
    </source>
</evidence>
<dbReference type="EMBL" id="AWWV01010252">
    <property type="protein sequence ID" value="OMO80789.1"/>
    <property type="molecule type" value="Genomic_DNA"/>
</dbReference>
<gene>
    <name evidence="1" type="ORF">CCACVL1_12752</name>
</gene>
<dbReference type="AlphaFoldDB" id="A0A1R3IDX5"/>
<evidence type="ECO:0000313" key="2">
    <source>
        <dbReference type="Proteomes" id="UP000188268"/>
    </source>
</evidence>
<dbReference type="Proteomes" id="UP000188268">
    <property type="component" value="Unassembled WGS sequence"/>
</dbReference>
<organism evidence="1 2">
    <name type="scientific">Corchorus capsularis</name>
    <name type="common">Jute</name>
    <dbReference type="NCBI Taxonomy" id="210143"/>
    <lineage>
        <taxon>Eukaryota</taxon>
        <taxon>Viridiplantae</taxon>
        <taxon>Streptophyta</taxon>
        <taxon>Embryophyta</taxon>
        <taxon>Tracheophyta</taxon>
        <taxon>Spermatophyta</taxon>
        <taxon>Magnoliopsida</taxon>
        <taxon>eudicotyledons</taxon>
        <taxon>Gunneridae</taxon>
        <taxon>Pentapetalae</taxon>
        <taxon>rosids</taxon>
        <taxon>malvids</taxon>
        <taxon>Malvales</taxon>
        <taxon>Malvaceae</taxon>
        <taxon>Grewioideae</taxon>
        <taxon>Apeibeae</taxon>
        <taxon>Corchorus</taxon>
    </lineage>
</organism>
<accession>A0A1R3IDX5</accession>